<protein>
    <submittedName>
        <fullName evidence="1">Uncharacterized protein</fullName>
    </submittedName>
</protein>
<evidence type="ECO:0000313" key="2">
    <source>
        <dbReference type="Proteomes" id="UP001519460"/>
    </source>
</evidence>
<evidence type="ECO:0000313" key="1">
    <source>
        <dbReference type="EMBL" id="KAK7471376.1"/>
    </source>
</evidence>
<keyword evidence="2" id="KW-1185">Reference proteome</keyword>
<gene>
    <name evidence="1" type="ORF">BaRGS_00035982</name>
</gene>
<comment type="caution">
    <text evidence="1">The sequence shown here is derived from an EMBL/GenBank/DDBJ whole genome shotgun (WGS) entry which is preliminary data.</text>
</comment>
<organism evidence="1 2">
    <name type="scientific">Batillaria attramentaria</name>
    <dbReference type="NCBI Taxonomy" id="370345"/>
    <lineage>
        <taxon>Eukaryota</taxon>
        <taxon>Metazoa</taxon>
        <taxon>Spiralia</taxon>
        <taxon>Lophotrochozoa</taxon>
        <taxon>Mollusca</taxon>
        <taxon>Gastropoda</taxon>
        <taxon>Caenogastropoda</taxon>
        <taxon>Sorbeoconcha</taxon>
        <taxon>Cerithioidea</taxon>
        <taxon>Batillariidae</taxon>
        <taxon>Batillaria</taxon>
    </lineage>
</organism>
<reference evidence="1 2" key="1">
    <citation type="journal article" date="2023" name="Sci. Data">
        <title>Genome assembly of the Korean intertidal mud-creeper Batillaria attramentaria.</title>
        <authorList>
            <person name="Patra A.K."/>
            <person name="Ho P.T."/>
            <person name="Jun S."/>
            <person name="Lee S.J."/>
            <person name="Kim Y."/>
            <person name="Won Y.J."/>
        </authorList>
    </citation>
    <scope>NUCLEOTIDE SEQUENCE [LARGE SCALE GENOMIC DNA]</scope>
    <source>
        <strain evidence="1">Wonlab-2016</strain>
    </source>
</reference>
<sequence length="68" mass="7245">MRRDLGLVVNQTSWTLGAGVARKSPAASLTTGSQARTLTRGVTPWGLRVDPLSSLVGHSRQKTLVDCL</sequence>
<dbReference type="Proteomes" id="UP001519460">
    <property type="component" value="Unassembled WGS sequence"/>
</dbReference>
<proteinExistence type="predicted"/>
<name>A0ABD0JD15_9CAEN</name>
<dbReference type="AlphaFoldDB" id="A0ABD0JD15"/>
<accession>A0ABD0JD15</accession>
<dbReference type="EMBL" id="JACVVK020000495">
    <property type="protein sequence ID" value="KAK7471376.1"/>
    <property type="molecule type" value="Genomic_DNA"/>
</dbReference>